<keyword evidence="11" id="KW-1185">Reference proteome</keyword>
<keyword evidence="2" id="KW-0813">Transport</keyword>
<evidence type="ECO:0000256" key="7">
    <source>
        <dbReference type="ARBA" id="ARBA00043993"/>
    </source>
</evidence>
<feature type="transmembrane region" description="Helical" evidence="8">
    <location>
        <begin position="535"/>
        <end position="553"/>
    </location>
</feature>
<feature type="transmembrane region" description="Helical" evidence="8">
    <location>
        <begin position="86"/>
        <end position="107"/>
    </location>
</feature>
<proteinExistence type="inferred from homology"/>
<feature type="transmembrane region" description="Helical" evidence="8">
    <location>
        <begin position="168"/>
        <end position="188"/>
    </location>
</feature>
<keyword evidence="3" id="KW-1003">Cell membrane</keyword>
<feature type="transmembrane region" description="Helical" evidence="8">
    <location>
        <begin position="464"/>
        <end position="481"/>
    </location>
</feature>
<evidence type="ECO:0000256" key="1">
    <source>
        <dbReference type="ARBA" id="ARBA00004651"/>
    </source>
</evidence>
<dbReference type="PANTHER" id="PTHR30509:SF9">
    <property type="entry name" value="MULTIDRUG RESISTANCE PROTEIN MDTO"/>
    <property type="match status" value="1"/>
</dbReference>
<dbReference type="InterPro" id="IPR049453">
    <property type="entry name" value="Memb_transporter_dom"/>
</dbReference>
<dbReference type="OrthoDB" id="3895841at2"/>
<feature type="transmembrane region" description="Helical" evidence="8">
    <location>
        <begin position="194"/>
        <end position="217"/>
    </location>
</feature>
<comment type="similarity">
    <text evidence="7">Belongs to the YccS/YhfK family.</text>
</comment>
<sequence>MTEAIAEQPARLPGRRPLLSRPPEWFDRFLGSDPGMTRLRMALQGVITIACALLAEYLFVHLTGALEIDPGPVDLPPAQAAAIAGQHHAVLVIAMMLGAVTAMNGSFMAGSASSPGEQLINYLLMPIPLVAGLATGLALGAYRTLALLSLVIFLAVGAYCRRFGPRGFFGGTLLFMGGFFGFFLHSAIGLADIGWLAAEICVGVLVTILVNFVFFYPRPQRALDRLRRSYTVRARSVAAYAAALFETDHDLERAATRLHRQLIRLNETALMIDAQLGHPRLSAPGFPATALHQRLFDAELALGNVARFSEAICRLETRPHVLDRVHRALTAIRDGDGASARALANQVLDELRATAESEQYGSRGRVLLHRFGTSVITLIDALEAWRTVGVEEPATEPDEFTPSVELMAGWLPGSRSVSATASNERGVGRLDRIALTPNVRVAIQMAVAVTIAILLGELLSERRFYWALIAVFVSFMGTSNVREQVNKSFYRVVGTFIGIMLGALVAHGVRNHTSLGIVVILGAVFLGMYLMRISYMFMVIGITVMVSLLYVQLNEFSDSLLVLRLEETAIGGAVAIITVLCVFPLRTGRVLRVAAREYISALSSVATASARLLIDPAHAVDLRPAARQVDAAYQALDTTVRAIRLPFWSPQGDGKITELVQIAAATRNYALELVSEAAHVQPVECARTQLEDAIGTFETSLSAVVVKLGGEAEGDNEGEGDGVYIRSASLFDQVMTSIPEHFESGPGRRILRDLVLIDSAMASIAETAGMTVRALDTNASAIDVEHRA</sequence>
<evidence type="ECO:0000256" key="2">
    <source>
        <dbReference type="ARBA" id="ARBA00022448"/>
    </source>
</evidence>
<dbReference type="PANTHER" id="PTHR30509">
    <property type="entry name" value="P-HYDROXYBENZOIC ACID EFFLUX PUMP SUBUNIT-RELATED"/>
    <property type="match status" value="1"/>
</dbReference>
<reference evidence="10 11" key="1">
    <citation type="submission" date="2018-03" db="EMBL/GenBank/DDBJ databases">
        <title>Genomic Encyclopedia of Archaeal and Bacterial Type Strains, Phase II (KMG-II): from individual species to whole genera.</title>
        <authorList>
            <person name="Goeker M."/>
        </authorList>
    </citation>
    <scope>NUCLEOTIDE SEQUENCE [LARGE SCALE GENOMIC DNA]</scope>
    <source>
        <strain evidence="10 11">DSM 100065</strain>
    </source>
</reference>
<feature type="transmembrane region" description="Helical" evidence="8">
    <location>
        <begin position="568"/>
        <end position="586"/>
    </location>
</feature>
<dbReference type="RefSeq" id="WP_106347310.1">
    <property type="nucleotide sequence ID" value="NZ_PVUE01000001.1"/>
</dbReference>
<evidence type="ECO:0000256" key="6">
    <source>
        <dbReference type="ARBA" id="ARBA00023136"/>
    </source>
</evidence>
<dbReference type="InterPro" id="IPR006726">
    <property type="entry name" value="PHBA_efflux_AaeB/fusaric-R"/>
</dbReference>
<feature type="transmembrane region" description="Helical" evidence="8">
    <location>
        <begin position="145"/>
        <end position="161"/>
    </location>
</feature>
<evidence type="ECO:0000259" key="9">
    <source>
        <dbReference type="Pfam" id="PF13515"/>
    </source>
</evidence>
<feature type="transmembrane region" description="Helical" evidence="8">
    <location>
        <begin position="119"/>
        <end position="139"/>
    </location>
</feature>
<evidence type="ECO:0000256" key="4">
    <source>
        <dbReference type="ARBA" id="ARBA00022692"/>
    </source>
</evidence>
<feature type="domain" description="Integral membrane bound transporter" evidence="9">
    <location>
        <begin position="451"/>
        <end position="577"/>
    </location>
</feature>
<keyword evidence="6 8" id="KW-0472">Membrane</keyword>
<keyword evidence="4 8" id="KW-0812">Transmembrane</keyword>
<dbReference type="Pfam" id="PF13515">
    <property type="entry name" value="FUSC_2"/>
    <property type="match status" value="1"/>
</dbReference>
<dbReference type="Proteomes" id="UP000237752">
    <property type="component" value="Unassembled WGS sequence"/>
</dbReference>
<dbReference type="AlphaFoldDB" id="A0A2T1A6Q6"/>
<organism evidence="10 11">
    <name type="scientific">Antricoccus suffuscus</name>
    <dbReference type="NCBI Taxonomy" id="1629062"/>
    <lineage>
        <taxon>Bacteria</taxon>
        <taxon>Bacillati</taxon>
        <taxon>Actinomycetota</taxon>
        <taxon>Actinomycetes</taxon>
        <taxon>Geodermatophilales</taxon>
        <taxon>Antricoccaceae</taxon>
        <taxon>Antricoccus</taxon>
    </lineage>
</organism>
<dbReference type="GO" id="GO:0005886">
    <property type="term" value="C:plasma membrane"/>
    <property type="evidence" value="ECO:0007669"/>
    <property type="project" value="UniProtKB-SubCell"/>
</dbReference>
<feature type="transmembrane region" description="Helical" evidence="8">
    <location>
        <begin position="512"/>
        <end position="530"/>
    </location>
</feature>
<feature type="transmembrane region" description="Helical" evidence="8">
    <location>
        <begin position="46"/>
        <end position="66"/>
    </location>
</feature>
<comment type="subcellular location">
    <subcellularLocation>
        <location evidence="1">Cell membrane</location>
        <topology evidence="1">Multi-pass membrane protein</topology>
    </subcellularLocation>
</comment>
<evidence type="ECO:0000313" key="11">
    <source>
        <dbReference type="Proteomes" id="UP000237752"/>
    </source>
</evidence>
<name>A0A2T1A6Q6_9ACTN</name>
<protein>
    <submittedName>
        <fullName evidence="10">Fusaric acid resistance family protein</fullName>
    </submittedName>
</protein>
<evidence type="ECO:0000313" key="10">
    <source>
        <dbReference type="EMBL" id="PRZ44281.1"/>
    </source>
</evidence>
<evidence type="ECO:0000256" key="5">
    <source>
        <dbReference type="ARBA" id="ARBA00022989"/>
    </source>
</evidence>
<dbReference type="EMBL" id="PVUE01000001">
    <property type="protein sequence ID" value="PRZ44281.1"/>
    <property type="molecule type" value="Genomic_DNA"/>
</dbReference>
<dbReference type="Pfam" id="PF04632">
    <property type="entry name" value="FUSC"/>
    <property type="match status" value="1"/>
</dbReference>
<gene>
    <name evidence="10" type="ORF">CLV47_101407</name>
</gene>
<evidence type="ECO:0000256" key="8">
    <source>
        <dbReference type="SAM" id="Phobius"/>
    </source>
</evidence>
<evidence type="ECO:0000256" key="3">
    <source>
        <dbReference type="ARBA" id="ARBA00022475"/>
    </source>
</evidence>
<accession>A0A2T1A6Q6</accession>
<keyword evidence="5 8" id="KW-1133">Transmembrane helix</keyword>
<feature type="transmembrane region" description="Helical" evidence="8">
    <location>
        <begin position="439"/>
        <end position="458"/>
    </location>
</feature>
<comment type="caution">
    <text evidence="10">The sequence shown here is derived from an EMBL/GenBank/DDBJ whole genome shotgun (WGS) entry which is preliminary data.</text>
</comment>
<feature type="transmembrane region" description="Helical" evidence="8">
    <location>
        <begin position="488"/>
        <end position="506"/>
    </location>
</feature>
<dbReference type="GO" id="GO:0022857">
    <property type="term" value="F:transmembrane transporter activity"/>
    <property type="evidence" value="ECO:0007669"/>
    <property type="project" value="InterPro"/>
</dbReference>